<dbReference type="InterPro" id="IPR011256">
    <property type="entry name" value="Reg_factor_effector_dom_sf"/>
</dbReference>
<dbReference type="RefSeq" id="WP_006428438.1">
    <property type="nucleotide sequence ID" value="NZ_CAXSPU010000003.1"/>
</dbReference>
<keyword evidence="4" id="KW-0804">Transcription</keyword>
<evidence type="ECO:0000256" key="2">
    <source>
        <dbReference type="ARBA" id="ARBA00023015"/>
    </source>
</evidence>
<dbReference type="GO" id="GO:0003677">
    <property type="term" value="F:DNA binding"/>
    <property type="evidence" value="ECO:0007669"/>
    <property type="project" value="UniProtKB-KW"/>
</dbReference>
<dbReference type="PANTHER" id="PTHR30204:SF69">
    <property type="entry name" value="MERR-FAMILY TRANSCRIPTIONAL REGULATOR"/>
    <property type="match status" value="1"/>
</dbReference>
<dbReference type="GeneID" id="93137572"/>
<keyword evidence="2" id="KW-0805">Transcription regulation</keyword>
<dbReference type="SMART" id="SM00422">
    <property type="entry name" value="HTH_MERR"/>
    <property type="match status" value="1"/>
</dbReference>
<dbReference type="InterPro" id="IPR047057">
    <property type="entry name" value="MerR_fam"/>
</dbReference>
<keyword evidence="1" id="KW-0678">Repressor</keyword>
<dbReference type="Gene3D" id="3.20.80.10">
    <property type="entry name" value="Regulatory factor, effector binding domain"/>
    <property type="match status" value="1"/>
</dbReference>
<dbReference type="Pfam" id="PF13411">
    <property type="entry name" value="MerR_1"/>
    <property type="match status" value="1"/>
</dbReference>
<name>A0A173WD09_9FIRM</name>
<keyword evidence="5" id="KW-0175">Coiled coil</keyword>
<evidence type="ECO:0000313" key="9">
    <source>
        <dbReference type="Proteomes" id="UP000095380"/>
    </source>
</evidence>
<dbReference type="CDD" id="cd00592">
    <property type="entry name" value="HTH_MerR-like"/>
    <property type="match status" value="1"/>
</dbReference>
<organism evidence="8 9">
    <name type="scientific">Dorea longicatena</name>
    <dbReference type="NCBI Taxonomy" id="88431"/>
    <lineage>
        <taxon>Bacteria</taxon>
        <taxon>Bacillati</taxon>
        <taxon>Bacillota</taxon>
        <taxon>Clostridia</taxon>
        <taxon>Lachnospirales</taxon>
        <taxon>Lachnospiraceae</taxon>
        <taxon>Dorea</taxon>
    </lineage>
</organism>
<evidence type="ECO:0000313" key="7">
    <source>
        <dbReference type="EMBL" id="CUN02033.1"/>
    </source>
</evidence>
<dbReference type="Gene3D" id="1.10.1660.10">
    <property type="match status" value="1"/>
</dbReference>
<evidence type="ECO:0000313" key="10">
    <source>
        <dbReference type="Proteomes" id="UP000095597"/>
    </source>
</evidence>
<dbReference type="EMBL" id="CYYM01000001">
    <property type="protein sequence ID" value="CUN36856.1"/>
    <property type="molecule type" value="Genomic_DNA"/>
</dbReference>
<evidence type="ECO:0000256" key="1">
    <source>
        <dbReference type="ARBA" id="ARBA00022491"/>
    </source>
</evidence>
<proteinExistence type="predicted"/>
<dbReference type="Proteomes" id="UP000095380">
    <property type="component" value="Unassembled WGS sequence"/>
</dbReference>
<feature type="coiled-coil region" evidence="5">
    <location>
        <begin position="72"/>
        <end position="116"/>
    </location>
</feature>
<sequence>MKQFYKINEISKLYNIGPDSLRYYEKLGLLAPKRGKNNYRLYTLDDLWRLNIIRDLRRLGFPMEKIREYMDNRSVENTRKLLTEELDAIHQQIQELNRLQKNVEERLQTLSGAEDQTLLKIRLQTFPDRYCHTLNTPYHTDEEMDLLVKQLLNKNTENLYIISNHNIGSFLPLKEINNGQYENYSGVFIIDNYGEYCLSGGTYLTFTYAGDYRQNVTYIPELLTYAARHGLVPDGPLLELIWVDNHQSADISEHITELQLRVYPKD</sequence>
<dbReference type="GO" id="GO:0003700">
    <property type="term" value="F:DNA-binding transcription factor activity"/>
    <property type="evidence" value="ECO:0007669"/>
    <property type="project" value="InterPro"/>
</dbReference>
<dbReference type="SUPFAM" id="SSF46955">
    <property type="entry name" value="Putative DNA-binding domain"/>
    <property type="match status" value="1"/>
</dbReference>
<dbReference type="PROSITE" id="PS50937">
    <property type="entry name" value="HTH_MERR_2"/>
    <property type="match status" value="1"/>
</dbReference>
<dbReference type="InterPro" id="IPR000551">
    <property type="entry name" value="MerR-type_HTH_dom"/>
</dbReference>
<accession>A0A173WD09</accession>
<evidence type="ECO:0000256" key="3">
    <source>
        <dbReference type="ARBA" id="ARBA00023125"/>
    </source>
</evidence>
<feature type="domain" description="HTH merR-type" evidence="6">
    <location>
        <begin position="1"/>
        <end position="72"/>
    </location>
</feature>
<protein>
    <submittedName>
        <fullName evidence="8">Zn(II)-responsive regulator of zntA</fullName>
    </submittedName>
</protein>
<evidence type="ECO:0000259" key="6">
    <source>
        <dbReference type="PROSITE" id="PS50937"/>
    </source>
</evidence>
<dbReference type="SUPFAM" id="SSF55136">
    <property type="entry name" value="Probable bacterial effector-binding domain"/>
    <property type="match status" value="1"/>
</dbReference>
<dbReference type="EMBL" id="CYXO01000008">
    <property type="protein sequence ID" value="CUN02033.1"/>
    <property type="molecule type" value="Genomic_DNA"/>
</dbReference>
<dbReference type="AlphaFoldDB" id="A0A173WD09"/>
<keyword evidence="3" id="KW-0238">DNA-binding</keyword>
<reference evidence="9 10" key="1">
    <citation type="submission" date="2015-09" db="EMBL/GenBank/DDBJ databases">
        <authorList>
            <consortium name="Pathogen Informatics"/>
        </authorList>
    </citation>
    <scope>NUCLEOTIDE SEQUENCE [LARGE SCALE GENOMIC DNA]</scope>
    <source>
        <strain evidence="8 9">2789STDY5608851</strain>
        <strain evidence="7 10">2789STDY5834961</strain>
    </source>
</reference>
<evidence type="ECO:0000256" key="5">
    <source>
        <dbReference type="SAM" id="Coils"/>
    </source>
</evidence>
<gene>
    <name evidence="8" type="primary">zntR_1</name>
    <name evidence="7" type="synonym">zntR_2</name>
    <name evidence="8" type="ORF">ERS852408_00120</name>
    <name evidence="7" type="ORF">ERS852573_01567</name>
</gene>
<dbReference type="Proteomes" id="UP000095597">
    <property type="component" value="Unassembled WGS sequence"/>
</dbReference>
<dbReference type="OrthoDB" id="9777497at2"/>
<evidence type="ECO:0000256" key="4">
    <source>
        <dbReference type="ARBA" id="ARBA00023163"/>
    </source>
</evidence>
<evidence type="ECO:0000313" key="8">
    <source>
        <dbReference type="EMBL" id="CUN36856.1"/>
    </source>
</evidence>
<dbReference type="InterPro" id="IPR009061">
    <property type="entry name" value="DNA-bd_dom_put_sf"/>
</dbReference>
<dbReference type="PANTHER" id="PTHR30204">
    <property type="entry name" value="REDOX-CYCLING DRUG-SENSING TRANSCRIPTIONAL ACTIVATOR SOXR"/>
    <property type="match status" value="1"/>
</dbReference>